<name>A0ABR7LFF2_9PSEU</name>
<dbReference type="CDD" id="cd11614">
    <property type="entry name" value="SAF_CpaB_FlgA_like"/>
    <property type="match status" value="1"/>
</dbReference>
<evidence type="ECO:0000313" key="3">
    <source>
        <dbReference type="Proteomes" id="UP000734823"/>
    </source>
</evidence>
<sequence length="189" mass="18975">MLAALIVALAAWANVVLVNRLDDRVEVLSVVRTVPAFERITDADLGVARIAADPGLRPVPASERASVVGKVAAVELRPGTLVVREQVTEARPPFPGQQLVGLAVKPGQMPGGGVVPGDMVLVVTVASEQPGSSAVPGGDGVRAQVVRVGPPSSDGSVTVDVVVSVPNGPPLASASSAGQVALVLLPRGG</sequence>
<keyword evidence="3" id="KW-1185">Reference proteome</keyword>
<dbReference type="InterPro" id="IPR013974">
    <property type="entry name" value="SAF"/>
</dbReference>
<comment type="caution">
    <text evidence="2">The sequence shown here is derived from an EMBL/GenBank/DDBJ whole genome shotgun (WGS) entry which is preliminary data.</text>
</comment>
<dbReference type="RefSeq" id="WP_187224438.1">
    <property type="nucleotide sequence ID" value="NZ_JABVED010000028.1"/>
</dbReference>
<dbReference type="Proteomes" id="UP000734823">
    <property type="component" value="Unassembled WGS sequence"/>
</dbReference>
<accession>A0ABR7LFF2</accession>
<gene>
    <name evidence="2" type="ORF">GPZ80_29830</name>
</gene>
<reference evidence="2 3" key="1">
    <citation type="submission" date="2020-06" db="EMBL/GenBank/DDBJ databases">
        <title>Actinokineospora xiongansis sp. nov., isolated from soil of Baiyangdian.</title>
        <authorList>
            <person name="Zhang X."/>
        </authorList>
    </citation>
    <scope>NUCLEOTIDE SEQUENCE [LARGE SCALE GENOMIC DNA]</scope>
    <source>
        <strain evidence="2 3">HBU206404</strain>
    </source>
</reference>
<proteinExistence type="predicted"/>
<evidence type="ECO:0000313" key="2">
    <source>
        <dbReference type="EMBL" id="MBC6451367.1"/>
    </source>
</evidence>
<protein>
    <submittedName>
        <fullName evidence="2">SAF domain-containing protein</fullName>
    </submittedName>
</protein>
<feature type="domain" description="SAF" evidence="1">
    <location>
        <begin position="26"/>
        <end position="83"/>
    </location>
</feature>
<organism evidence="2 3">
    <name type="scientific">Actinokineospora xionganensis</name>
    <dbReference type="NCBI Taxonomy" id="2684470"/>
    <lineage>
        <taxon>Bacteria</taxon>
        <taxon>Bacillati</taxon>
        <taxon>Actinomycetota</taxon>
        <taxon>Actinomycetes</taxon>
        <taxon>Pseudonocardiales</taxon>
        <taxon>Pseudonocardiaceae</taxon>
        <taxon>Actinokineospora</taxon>
    </lineage>
</organism>
<dbReference type="EMBL" id="JABVED010000028">
    <property type="protein sequence ID" value="MBC6451367.1"/>
    <property type="molecule type" value="Genomic_DNA"/>
</dbReference>
<evidence type="ECO:0000259" key="1">
    <source>
        <dbReference type="Pfam" id="PF08666"/>
    </source>
</evidence>
<dbReference type="Pfam" id="PF08666">
    <property type="entry name" value="SAF"/>
    <property type="match status" value="1"/>
</dbReference>